<evidence type="ECO:0000256" key="4">
    <source>
        <dbReference type="ARBA" id="ARBA00022527"/>
    </source>
</evidence>
<evidence type="ECO:0000256" key="1">
    <source>
        <dbReference type="ARBA" id="ARBA00001936"/>
    </source>
</evidence>
<dbReference type="GO" id="GO:0004674">
    <property type="term" value="F:protein serine/threonine kinase activity"/>
    <property type="evidence" value="ECO:0007669"/>
    <property type="project" value="UniProtKB-KW"/>
</dbReference>
<dbReference type="InterPro" id="IPR011009">
    <property type="entry name" value="Kinase-like_dom_sf"/>
</dbReference>
<dbReference type="EMBL" id="JACXVP010000003">
    <property type="protein sequence ID" value="KAG5613921.1"/>
    <property type="molecule type" value="Genomic_DNA"/>
</dbReference>
<evidence type="ECO:0000256" key="8">
    <source>
        <dbReference type="ARBA" id="ARBA00022840"/>
    </source>
</evidence>
<evidence type="ECO:0000256" key="5">
    <source>
        <dbReference type="ARBA" id="ARBA00022679"/>
    </source>
</evidence>
<comment type="cofactor">
    <cofactor evidence="1">
        <name>Mn(2+)</name>
        <dbReference type="ChEBI" id="CHEBI:29035"/>
    </cofactor>
</comment>
<name>A0A9J5ZP29_SOLCO</name>
<dbReference type="PANTHER" id="PTHR43895:SF88">
    <property type="entry name" value="NON-SPECIFIC SERINE_THREONINE PROTEIN KINASE"/>
    <property type="match status" value="1"/>
</dbReference>
<sequence length="373" mass="42597">MRLIRHPNVVELYEVMASKTKIYFAMEYVRGARKYFQQLIASVDFCHSRGVYHRDLKPENILLDETGNLKVSDFGLSALFDTKRQDEITLTTYVAPEVINKRGYDGEMADIWSCGVTLFVLLAGYLPFHDTNLMEMYKKISKGVFKCPEYFPYEVKKLLSRILDPNPFSRITLAKLMDNNWFKKGFKQIIDKPLILDQEHDDDSPRSVFDIVDDSDGECSSGHKEQSSLAIMKRACLNAFDIISLSPGFDLSSLFEKDKSHRSDARFMTQKSASTIVSRLEEVASMGSFKVKKKDGTVKVQGSKEGRKGQLVIDAEIFEITPAFHVVQVTKKSGDTAEYRNFCDQGLKPSLKDIVWTWQGNEQQEVENQEIKT</sequence>
<dbReference type="GO" id="GO:0005524">
    <property type="term" value="F:ATP binding"/>
    <property type="evidence" value="ECO:0007669"/>
    <property type="project" value="UniProtKB-KW"/>
</dbReference>
<comment type="function">
    <text evidence="12">CIPK serine-threonine protein kinases interact with CBL proteins. Binding of a CBL protein to the regulatory NAF domain of CIPK protein lead to the activation of the kinase in a calcium-dependent manner.</text>
</comment>
<comment type="caution">
    <text evidence="15">The sequence shown here is derived from an EMBL/GenBank/DDBJ whole genome shotgun (WGS) entry which is preliminary data.</text>
</comment>
<evidence type="ECO:0000256" key="2">
    <source>
        <dbReference type="ARBA" id="ARBA00006234"/>
    </source>
</evidence>
<evidence type="ECO:0000259" key="14">
    <source>
        <dbReference type="PROSITE" id="PS50816"/>
    </source>
</evidence>
<dbReference type="InterPro" id="IPR000719">
    <property type="entry name" value="Prot_kinase_dom"/>
</dbReference>
<dbReference type="Gene3D" id="1.10.510.10">
    <property type="entry name" value="Transferase(Phosphotransferase) domain 1"/>
    <property type="match status" value="1"/>
</dbReference>
<evidence type="ECO:0000259" key="13">
    <source>
        <dbReference type="PROSITE" id="PS50011"/>
    </source>
</evidence>
<dbReference type="GO" id="GO:0007165">
    <property type="term" value="P:signal transduction"/>
    <property type="evidence" value="ECO:0007669"/>
    <property type="project" value="InterPro"/>
</dbReference>
<dbReference type="SMART" id="SM00220">
    <property type="entry name" value="S_TKc"/>
    <property type="match status" value="1"/>
</dbReference>
<dbReference type="PROSITE" id="PS00108">
    <property type="entry name" value="PROTEIN_KINASE_ST"/>
    <property type="match status" value="1"/>
</dbReference>
<dbReference type="Pfam" id="PF03822">
    <property type="entry name" value="NAF"/>
    <property type="match status" value="1"/>
</dbReference>
<gene>
    <name evidence="15" type="ORF">H5410_013745</name>
</gene>
<dbReference type="FunFam" id="1.10.510.10:FF:000571">
    <property type="entry name" value="Maternal embryonic leucine zipper kinase"/>
    <property type="match status" value="1"/>
</dbReference>
<dbReference type="PROSITE" id="PS50011">
    <property type="entry name" value="PROTEIN_KINASE_DOM"/>
    <property type="match status" value="1"/>
</dbReference>
<dbReference type="FunFam" id="3.30.310.80:FF:000005">
    <property type="entry name" value="Non-specific serine/threonine protein kinase"/>
    <property type="match status" value="1"/>
</dbReference>
<comment type="similarity">
    <text evidence="2">Belongs to the protein kinase superfamily. CAMK Ser/Thr protein kinase family. SNF1 subfamily.</text>
</comment>
<keyword evidence="4" id="KW-0723">Serine/threonine-protein kinase</keyword>
<dbReference type="EC" id="2.7.11.1" evidence="3"/>
<reference evidence="15 16" key="1">
    <citation type="submission" date="2020-09" db="EMBL/GenBank/DDBJ databases">
        <title>De no assembly of potato wild relative species, Solanum commersonii.</title>
        <authorList>
            <person name="Cho K."/>
        </authorList>
    </citation>
    <scope>NUCLEOTIDE SEQUENCE [LARGE SCALE GENOMIC DNA]</scope>
    <source>
        <strain evidence="15">LZ3.2</strain>
        <tissue evidence="15">Leaf</tissue>
    </source>
</reference>
<evidence type="ECO:0000313" key="15">
    <source>
        <dbReference type="EMBL" id="KAG5613921.1"/>
    </source>
</evidence>
<dbReference type="Proteomes" id="UP000824120">
    <property type="component" value="Chromosome 3"/>
</dbReference>
<dbReference type="PROSITE" id="PS50816">
    <property type="entry name" value="NAF"/>
    <property type="match status" value="1"/>
</dbReference>
<keyword evidence="6" id="KW-0547">Nucleotide-binding</keyword>
<dbReference type="InterPro" id="IPR004041">
    <property type="entry name" value="NAF_dom"/>
</dbReference>
<evidence type="ECO:0000256" key="6">
    <source>
        <dbReference type="ARBA" id="ARBA00022741"/>
    </source>
</evidence>
<dbReference type="Pfam" id="PF00069">
    <property type="entry name" value="Pkinase"/>
    <property type="match status" value="1"/>
</dbReference>
<dbReference type="CDD" id="cd12195">
    <property type="entry name" value="CIPK_C"/>
    <property type="match status" value="1"/>
</dbReference>
<organism evidence="15 16">
    <name type="scientific">Solanum commersonii</name>
    <name type="common">Commerson's wild potato</name>
    <name type="synonym">Commerson's nightshade</name>
    <dbReference type="NCBI Taxonomy" id="4109"/>
    <lineage>
        <taxon>Eukaryota</taxon>
        <taxon>Viridiplantae</taxon>
        <taxon>Streptophyta</taxon>
        <taxon>Embryophyta</taxon>
        <taxon>Tracheophyta</taxon>
        <taxon>Spermatophyta</taxon>
        <taxon>Magnoliopsida</taxon>
        <taxon>eudicotyledons</taxon>
        <taxon>Gunneridae</taxon>
        <taxon>Pentapetalae</taxon>
        <taxon>asterids</taxon>
        <taxon>lamiids</taxon>
        <taxon>Solanales</taxon>
        <taxon>Solanaceae</taxon>
        <taxon>Solanoideae</taxon>
        <taxon>Solaneae</taxon>
        <taxon>Solanum</taxon>
    </lineage>
</organism>
<keyword evidence="16" id="KW-1185">Reference proteome</keyword>
<evidence type="ECO:0000256" key="9">
    <source>
        <dbReference type="ARBA" id="ARBA00023211"/>
    </source>
</evidence>
<feature type="domain" description="Protein kinase" evidence="13">
    <location>
        <begin position="1"/>
        <end position="182"/>
    </location>
</feature>
<evidence type="ECO:0000256" key="10">
    <source>
        <dbReference type="ARBA" id="ARBA00047899"/>
    </source>
</evidence>
<dbReference type="Gene3D" id="3.30.310.80">
    <property type="entry name" value="Kinase associated domain 1, KA1"/>
    <property type="match status" value="1"/>
</dbReference>
<dbReference type="OrthoDB" id="193931at2759"/>
<keyword evidence="9" id="KW-0464">Manganese</keyword>
<keyword evidence="8" id="KW-0067">ATP-binding</keyword>
<dbReference type="PANTHER" id="PTHR43895">
    <property type="entry name" value="CALCIUM/CALMODULIN-DEPENDENT PROTEIN KINASE KINASE-RELATED"/>
    <property type="match status" value="1"/>
</dbReference>
<comment type="catalytic activity">
    <reaction evidence="11">
        <text>L-seryl-[protein] + ATP = O-phospho-L-seryl-[protein] + ADP + H(+)</text>
        <dbReference type="Rhea" id="RHEA:17989"/>
        <dbReference type="Rhea" id="RHEA-COMP:9863"/>
        <dbReference type="Rhea" id="RHEA-COMP:11604"/>
        <dbReference type="ChEBI" id="CHEBI:15378"/>
        <dbReference type="ChEBI" id="CHEBI:29999"/>
        <dbReference type="ChEBI" id="CHEBI:30616"/>
        <dbReference type="ChEBI" id="CHEBI:83421"/>
        <dbReference type="ChEBI" id="CHEBI:456216"/>
        <dbReference type="EC" id="2.7.11.1"/>
    </reaction>
</comment>
<dbReference type="InterPro" id="IPR008271">
    <property type="entry name" value="Ser/Thr_kinase_AS"/>
</dbReference>
<evidence type="ECO:0000256" key="11">
    <source>
        <dbReference type="ARBA" id="ARBA00048679"/>
    </source>
</evidence>
<protein>
    <recommendedName>
        <fullName evidence="3">non-specific serine/threonine protein kinase</fullName>
        <ecNumber evidence="3">2.7.11.1</ecNumber>
    </recommendedName>
</protein>
<keyword evidence="5" id="KW-0808">Transferase</keyword>
<evidence type="ECO:0000256" key="3">
    <source>
        <dbReference type="ARBA" id="ARBA00012513"/>
    </source>
</evidence>
<dbReference type="AlphaFoldDB" id="A0A9J5ZP29"/>
<feature type="domain" description="NAF" evidence="14">
    <location>
        <begin position="232"/>
        <end position="256"/>
    </location>
</feature>
<accession>A0A9J5ZP29</accession>
<evidence type="ECO:0000256" key="7">
    <source>
        <dbReference type="ARBA" id="ARBA00022777"/>
    </source>
</evidence>
<dbReference type="SUPFAM" id="SSF56112">
    <property type="entry name" value="Protein kinase-like (PK-like)"/>
    <property type="match status" value="1"/>
</dbReference>
<evidence type="ECO:0000256" key="12">
    <source>
        <dbReference type="ARBA" id="ARBA00058225"/>
    </source>
</evidence>
<comment type="catalytic activity">
    <reaction evidence="10">
        <text>L-threonyl-[protein] + ATP = O-phospho-L-threonyl-[protein] + ADP + H(+)</text>
        <dbReference type="Rhea" id="RHEA:46608"/>
        <dbReference type="Rhea" id="RHEA-COMP:11060"/>
        <dbReference type="Rhea" id="RHEA-COMP:11605"/>
        <dbReference type="ChEBI" id="CHEBI:15378"/>
        <dbReference type="ChEBI" id="CHEBI:30013"/>
        <dbReference type="ChEBI" id="CHEBI:30616"/>
        <dbReference type="ChEBI" id="CHEBI:61977"/>
        <dbReference type="ChEBI" id="CHEBI:456216"/>
        <dbReference type="EC" id="2.7.11.1"/>
    </reaction>
</comment>
<evidence type="ECO:0000313" key="16">
    <source>
        <dbReference type="Proteomes" id="UP000824120"/>
    </source>
</evidence>
<dbReference type="InterPro" id="IPR018451">
    <property type="entry name" value="NAF/FISL_domain"/>
</dbReference>
<proteinExistence type="inferred from homology"/>
<keyword evidence="7" id="KW-0418">Kinase</keyword>